<protein>
    <submittedName>
        <fullName evidence="1">DUF1064 domain-containing protein</fullName>
    </submittedName>
</protein>
<evidence type="ECO:0000313" key="2">
    <source>
        <dbReference type="Proteomes" id="UP001049200"/>
    </source>
</evidence>
<dbReference type="EMBL" id="JAHSTU010000014">
    <property type="protein sequence ID" value="MBV4524359.1"/>
    <property type="molecule type" value="Genomic_DNA"/>
</dbReference>
<sequence>MKAMQALGRLKTGELNKTEELYRAHLEKRRMAGEVAWYQFEPFKLVLAPKTTYSPDFLVQLASGHLEVHEVKGYWMEDARLKIKFAAEKFPIFKFIAVMKVDEGKNNDPSWKMEDF</sequence>
<dbReference type="InterPro" id="IPR009414">
    <property type="entry name" value="DUF1064"/>
</dbReference>
<dbReference type="Proteomes" id="UP001049200">
    <property type="component" value="Unassembled WGS sequence"/>
</dbReference>
<reference evidence="1" key="1">
    <citation type="submission" date="2021-06" db="EMBL/GenBank/DDBJ databases">
        <title>Updating the genus Pseudomonas: Description of 43 new species and partition of the Pseudomonas putida group.</title>
        <authorList>
            <person name="Girard L."/>
            <person name="Lood C."/>
            <person name="Vandamme P."/>
            <person name="Rokni-Zadeh H."/>
            <person name="Van Noort V."/>
            <person name="Hofte M."/>
            <person name="Lavigne R."/>
            <person name="De Mot R."/>
        </authorList>
    </citation>
    <scope>NUCLEOTIDE SEQUENCE</scope>
    <source>
        <strain evidence="1">SWRI74</strain>
    </source>
</reference>
<proteinExistence type="predicted"/>
<gene>
    <name evidence="1" type="ORF">KVG88_30255</name>
</gene>
<keyword evidence="2" id="KW-1185">Reference proteome</keyword>
<dbReference type="Pfam" id="PF06356">
    <property type="entry name" value="DUF1064"/>
    <property type="match status" value="1"/>
</dbReference>
<organism evidence="1 2">
    <name type="scientific">Pseudomonas azerbaijanoccidentalis</name>
    <dbReference type="NCBI Taxonomy" id="2842347"/>
    <lineage>
        <taxon>Bacteria</taxon>
        <taxon>Pseudomonadati</taxon>
        <taxon>Pseudomonadota</taxon>
        <taxon>Gammaproteobacteria</taxon>
        <taxon>Pseudomonadales</taxon>
        <taxon>Pseudomonadaceae</taxon>
        <taxon>Pseudomonas</taxon>
    </lineage>
</organism>
<comment type="caution">
    <text evidence="1">The sequence shown here is derived from an EMBL/GenBank/DDBJ whole genome shotgun (WGS) entry which is preliminary data.</text>
</comment>
<evidence type="ECO:0000313" key="1">
    <source>
        <dbReference type="EMBL" id="MBV4524359.1"/>
    </source>
</evidence>
<name>A0ABS6QZJ3_9PSED</name>
<accession>A0ABS6QZJ3</accession>